<dbReference type="Pfam" id="PF14229">
    <property type="entry name" value="DUF4332"/>
    <property type="match status" value="2"/>
</dbReference>
<dbReference type="InterPro" id="IPR025567">
    <property type="entry name" value="DUF4332"/>
</dbReference>
<feature type="coiled-coil region" evidence="1">
    <location>
        <begin position="426"/>
        <end position="490"/>
    </location>
</feature>
<proteinExistence type="predicted"/>
<feature type="region of interest" description="Disordered" evidence="2">
    <location>
        <begin position="189"/>
        <end position="214"/>
    </location>
</feature>
<sequence length="989" mass="109845">MKLQHLALGAINGATAQATLNLSEGLNAVSVLDSVTGEQLFDLVGHLVYGARIVRGIDPGSARTGYVDIASSLGRFRLERHAEQVDRGSFVEPRLSVAALDGHAARAETTRELLAGISPEVAARLFVMRSSSDAQLNWLLSEELAAELHELENRSPYEKSSAAPYQVGDDLFAERDALTHQIEMLLSDKRRSSEAMESALHELDRDSREAENQLAEQRRELDRVLAELAELETQFRYRELSDFVERETDEAHHAEQQPALLELDEQISKWRRTLAELEARDAAVRHRLSQLHPDDSSPLLPLADQRACVSIAQRLVADLDSEVARYARPTDSQACLCQHTHARLHPLVDTLGQQVAKLSHLVEQYEAAVEVEQLKSEAEHLARSQTALRGTIDQLLDRRQSRLRTSRVRRTDSEASQLPEDMQGLLAGLERRRGELNGKVVEAERHLADLATRRDRVRRDRAELLNDSSLTQLRERLESVNRRLEGGNEHSARSVRSVAPWRASDILAKLSDGRLREIRLSEHGRSTTVVNRQGNVVRQCDLNDVDRRLVCISLQLAAVAGTAEWGLELPLVVADPFAELPAAEASILTLVLHDWARSGHQVFLVTASRMVIDRLRSLGQPILGLETATQRPEVVQPVQRDEPKLTLHDADMFALDLQDSIGRFRVLGDDTSALFAEIGIDTLADLLAADAEQVSHSLDRTGISAEVVDLWQTHVAMMVYVPNLSLGEVQLLTGGGIQNLAQLAEADADELYAAIDQYLETPRGVRHRGLRPYLSLDAVQTWISDAQRYRHRWEGTPFALRTTRRAAANGSSSHRTRLNGRNGPSRRNGRSPANGKPHKKRTRPLKFRLSRTSPVVDAPSVGPKTAKRLGKLGIRTVADLLEADPAATAEALEVRHITAEKIVAWQHQAQLMCRVPELLVRDALVLVGCGFTTPEGIASADAADLYEFAKTYTATPEGTRALRGGDPPDLERANKWIYWAEHRRALEAA</sequence>
<accession>A0A9X2FH52</accession>
<evidence type="ECO:0000313" key="4">
    <source>
        <dbReference type="EMBL" id="MCO6046549.1"/>
    </source>
</evidence>
<feature type="region of interest" description="Disordered" evidence="2">
    <location>
        <begin position="800"/>
        <end position="863"/>
    </location>
</feature>
<feature type="domain" description="DUF4332" evidence="3">
    <location>
        <begin position="669"/>
        <end position="788"/>
    </location>
</feature>
<organism evidence="4 5">
    <name type="scientific">Aeoliella straminimaris</name>
    <dbReference type="NCBI Taxonomy" id="2954799"/>
    <lineage>
        <taxon>Bacteria</taxon>
        <taxon>Pseudomonadati</taxon>
        <taxon>Planctomycetota</taxon>
        <taxon>Planctomycetia</taxon>
        <taxon>Pirellulales</taxon>
        <taxon>Lacipirellulaceae</taxon>
        <taxon>Aeoliella</taxon>
    </lineage>
</organism>
<evidence type="ECO:0000259" key="3">
    <source>
        <dbReference type="Pfam" id="PF14229"/>
    </source>
</evidence>
<dbReference type="Proteomes" id="UP001155241">
    <property type="component" value="Unassembled WGS sequence"/>
</dbReference>
<protein>
    <submittedName>
        <fullName evidence="4">DUF4332 domain-containing protein</fullName>
    </submittedName>
</protein>
<dbReference type="EMBL" id="JAMXLR010000076">
    <property type="protein sequence ID" value="MCO6046549.1"/>
    <property type="molecule type" value="Genomic_DNA"/>
</dbReference>
<feature type="domain" description="DUF4332" evidence="3">
    <location>
        <begin position="860"/>
        <end position="981"/>
    </location>
</feature>
<keyword evidence="1" id="KW-0175">Coiled coil</keyword>
<evidence type="ECO:0000256" key="2">
    <source>
        <dbReference type="SAM" id="MobiDB-lite"/>
    </source>
</evidence>
<gene>
    <name evidence="4" type="ORF">NG895_21845</name>
</gene>
<dbReference type="InterPro" id="IPR027417">
    <property type="entry name" value="P-loop_NTPase"/>
</dbReference>
<feature type="compositionally biased region" description="Basic residues" evidence="2">
    <location>
        <begin position="836"/>
        <end position="849"/>
    </location>
</feature>
<feature type="compositionally biased region" description="Low complexity" evidence="2">
    <location>
        <begin position="819"/>
        <end position="832"/>
    </location>
</feature>
<dbReference type="Gene3D" id="1.10.150.20">
    <property type="entry name" value="5' to 3' exonuclease, C-terminal subdomain"/>
    <property type="match status" value="1"/>
</dbReference>
<name>A0A9X2FH52_9BACT</name>
<keyword evidence="5" id="KW-1185">Reference proteome</keyword>
<dbReference type="AlphaFoldDB" id="A0A9X2FH52"/>
<evidence type="ECO:0000256" key="1">
    <source>
        <dbReference type="SAM" id="Coils"/>
    </source>
</evidence>
<dbReference type="Gene3D" id="3.40.50.300">
    <property type="entry name" value="P-loop containing nucleotide triphosphate hydrolases"/>
    <property type="match status" value="1"/>
</dbReference>
<reference evidence="4" key="1">
    <citation type="submission" date="2022-06" db="EMBL/GenBank/DDBJ databases">
        <title>Aeoliella straminimaris, a novel planctomycete from sediments.</title>
        <authorList>
            <person name="Vitorino I.R."/>
            <person name="Lage O.M."/>
        </authorList>
    </citation>
    <scope>NUCLEOTIDE SEQUENCE</scope>
    <source>
        <strain evidence="4">ICT_H6.2</strain>
    </source>
</reference>
<comment type="caution">
    <text evidence="4">The sequence shown here is derived from an EMBL/GenBank/DDBJ whole genome shotgun (WGS) entry which is preliminary data.</text>
</comment>
<evidence type="ECO:0000313" key="5">
    <source>
        <dbReference type="Proteomes" id="UP001155241"/>
    </source>
</evidence>
<dbReference type="RefSeq" id="WP_252854663.1">
    <property type="nucleotide sequence ID" value="NZ_JAMXLR010000076.1"/>
</dbReference>